<dbReference type="EMBL" id="JBHMCF010000008">
    <property type="protein sequence ID" value="MFB9469646.1"/>
    <property type="molecule type" value="Genomic_DNA"/>
</dbReference>
<protein>
    <recommendedName>
        <fullName evidence="4">MFS transporter</fullName>
    </recommendedName>
</protein>
<feature type="transmembrane region" description="Helical" evidence="1">
    <location>
        <begin position="71"/>
        <end position="90"/>
    </location>
</feature>
<accession>A0ABV5NH73</accession>
<comment type="caution">
    <text evidence="2">The sequence shown here is derived from an EMBL/GenBank/DDBJ whole genome shotgun (WGS) entry which is preliminary data.</text>
</comment>
<name>A0ABV5NH73_9ACTN</name>
<organism evidence="2 3">
    <name type="scientific">Nonomuraea salmonea</name>
    <dbReference type="NCBI Taxonomy" id="46181"/>
    <lineage>
        <taxon>Bacteria</taxon>
        <taxon>Bacillati</taxon>
        <taxon>Actinomycetota</taxon>
        <taxon>Actinomycetes</taxon>
        <taxon>Streptosporangiales</taxon>
        <taxon>Streptosporangiaceae</taxon>
        <taxon>Nonomuraea</taxon>
    </lineage>
</organism>
<dbReference type="InterPro" id="IPR036259">
    <property type="entry name" value="MFS_trans_sf"/>
</dbReference>
<sequence>MALTFLPLSLAAGTGVPADRQGIASGLINVSRVTGGALGLSVIAAIAAAQTNRQLDAGTDPLIAHTSGHQLGFLISAALLLLSVLTALMLPPKPR</sequence>
<evidence type="ECO:0008006" key="4">
    <source>
        <dbReference type="Google" id="ProtNLM"/>
    </source>
</evidence>
<keyword evidence="1" id="KW-1133">Transmembrane helix</keyword>
<evidence type="ECO:0000256" key="1">
    <source>
        <dbReference type="SAM" id="Phobius"/>
    </source>
</evidence>
<dbReference type="RefSeq" id="WP_364379379.1">
    <property type="nucleotide sequence ID" value="NZ_JBHMCF010000008.1"/>
</dbReference>
<keyword evidence="1" id="KW-0812">Transmembrane</keyword>
<dbReference type="SUPFAM" id="SSF103473">
    <property type="entry name" value="MFS general substrate transporter"/>
    <property type="match status" value="1"/>
</dbReference>
<keyword evidence="1" id="KW-0472">Membrane</keyword>
<evidence type="ECO:0000313" key="2">
    <source>
        <dbReference type="EMBL" id="MFB9469646.1"/>
    </source>
</evidence>
<evidence type="ECO:0000313" key="3">
    <source>
        <dbReference type="Proteomes" id="UP001589568"/>
    </source>
</evidence>
<dbReference type="Proteomes" id="UP001589568">
    <property type="component" value="Unassembled WGS sequence"/>
</dbReference>
<dbReference type="Gene3D" id="1.20.1250.20">
    <property type="entry name" value="MFS general substrate transporter like domains"/>
    <property type="match status" value="1"/>
</dbReference>
<reference evidence="2 3" key="1">
    <citation type="submission" date="2024-09" db="EMBL/GenBank/DDBJ databases">
        <authorList>
            <person name="Sun Q."/>
            <person name="Mori K."/>
        </authorList>
    </citation>
    <scope>NUCLEOTIDE SEQUENCE [LARGE SCALE GENOMIC DNA]</scope>
    <source>
        <strain evidence="2 3">JCM 3324</strain>
    </source>
</reference>
<keyword evidence="3" id="KW-1185">Reference proteome</keyword>
<proteinExistence type="predicted"/>
<feature type="transmembrane region" description="Helical" evidence="1">
    <location>
        <begin position="28"/>
        <end position="50"/>
    </location>
</feature>
<gene>
    <name evidence="2" type="ORF">ACFFR3_09010</name>
</gene>